<gene>
    <name evidence="7" type="ORF">BaRGS_00009173</name>
</gene>
<reference evidence="7 8" key="1">
    <citation type="journal article" date="2023" name="Sci. Data">
        <title>Genome assembly of the Korean intertidal mud-creeper Batillaria attramentaria.</title>
        <authorList>
            <person name="Patra A.K."/>
            <person name="Ho P.T."/>
            <person name="Jun S."/>
            <person name="Lee S.J."/>
            <person name="Kim Y."/>
            <person name="Won Y.J."/>
        </authorList>
    </citation>
    <scope>NUCLEOTIDE SEQUENCE [LARGE SCALE GENOMIC DNA]</scope>
    <source>
        <strain evidence="7">Wonlab-2016</strain>
    </source>
</reference>
<protein>
    <recommendedName>
        <fullName evidence="6">Hcy-binding domain-containing protein</fullName>
    </recommendedName>
</protein>
<evidence type="ECO:0000256" key="2">
    <source>
        <dbReference type="ARBA" id="ARBA00022679"/>
    </source>
</evidence>
<dbReference type="SUPFAM" id="SSF82282">
    <property type="entry name" value="Homocysteine S-methyltransferase"/>
    <property type="match status" value="1"/>
</dbReference>
<evidence type="ECO:0000256" key="4">
    <source>
        <dbReference type="PIRSR" id="PIRSR037505-2"/>
    </source>
</evidence>
<feature type="binding site" evidence="4 5">
    <location>
        <position position="297"/>
    </location>
    <ligand>
        <name>Zn(2+)</name>
        <dbReference type="ChEBI" id="CHEBI:29105"/>
    </ligand>
</feature>
<keyword evidence="4 5" id="KW-0862">Zinc</keyword>
<dbReference type="PIRSF" id="PIRSF037505">
    <property type="entry name" value="Betaine_HMT"/>
    <property type="match status" value="1"/>
</dbReference>
<dbReference type="InterPro" id="IPR003726">
    <property type="entry name" value="HCY_dom"/>
</dbReference>
<keyword evidence="4 5" id="KW-0479">Metal-binding</keyword>
<dbReference type="GO" id="GO:0008168">
    <property type="term" value="F:methyltransferase activity"/>
    <property type="evidence" value="ECO:0007669"/>
    <property type="project" value="UniProtKB-UniRule"/>
</dbReference>
<keyword evidence="8" id="KW-1185">Reference proteome</keyword>
<organism evidence="7 8">
    <name type="scientific">Batillaria attramentaria</name>
    <dbReference type="NCBI Taxonomy" id="370345"/>
    <lineage>
        <taxon>Eukaryota</taxon>
        <taxon>Metazoa</taxon>
        <taxon>Spiralia</taxon>
        <taxon>Lophotrochozoa</taxon>
        <taxon>Mollusca</taxon>
        <taxon>Gastropoda</taxon>
        <taxon>Caenogastropoda</taxon>
        <taxon>Sorbeoconcha</taxon>
        <taxon>Cerithioidea</taxon>
        <taxon>Batillariidae</taxon>
        <taxon>Batillaria</taxon>
    </lineage>
</organism>
<dbReference type="PROSITE" id="PS50970">
    <property type="entry name" value="HCY"/>
    <property type="match status" value="1"/>
</dbReference>
<dbReference type="InterPro" id="IPR017226">
    <property type="entry name" value="BHMT-like"/>
</dbReference>
<comment type="caution">
    <text evidence="7">The sequence shown here is derived from an EMBL/GenBank/DDBJ whole genome shotgun (WGS) entry which is preliminary data.</text>
</comment>
<feature type="binding site" evidence="4 5">
    <location>
        <position position="215"/>
    </location>
    <ligand>
        <name>Zn(2+)</name>
        <dbReference type="ChEBI" id="CHEBI:29105"/>
    </ligand>
</feature>
<keyword evidence="2 5" id="KW-0808">Transferase</keyword>
<dbReference type="PANTHER" id="PTHR11103">
    <property type="entry name" value="SLR1189 PROTEIN"/>
    <property type="match status" value="1"/>
</dbReference>
<feature type="binding site" evidence="4 5">
    <location>
        <position position="298"/>
    </location>
    <ligand>
        <name>Zn(2+)</name>
        <dbReference type="ChEBI" id="CHEBI:29105"/>
    </ligand>
</feature>
<dbReference type="InterPro" id="IPR036589">
    <property type="entry name" value="HCY_dom_sf"/>
</dbReference>
<dbReference type="PANTHER" id="PTHR11103:SF18">
    <property type="entry name" value="SLR1189 PROTEIN"/>
    <property type="match status" value="1"/>
</dbReference>
<name>A0ABD0LJQ4_9CAEN</name>
<proteinExistence type="predicted"/>
<evidence type="ECO:0000256" key="1">
    <source>
        <dbReference type="ARBA" id="ARBA00022603"/>
    </source>
</evidence>
<dbReference type="AlphaFoldDB" id="A0ABD0LJQ4"/>
<evidence type="ECO:0000256" key="3">
    <source>
        <dbReference type="ARBA" id="ARBA00034478"/>
    </source>
</evidence>
<comment type="cofactor">
    <cofactor evidence="4">
        <name>Zn(2+)</name>
        <dbReference type="ChEBI" id="CHEBI:29105"/>
    </cofactor>
    <text evidence="4">Binds 1 zinc ion per subunit.</text>
</comment>
<evidence type="ECO:0000313" key="8">
    <source>
        <dbReference type="Proteomes" id="UP001519460"/>
    </source>
</evidence>
<keyword evidence="1 5" id="KW-0489">Methyltransferase</keyword>
<dbReference type="Gene3D" id="3.20.20.330">
    <property type="entry name" value="Homocysteine-binding-like domain"/>
    <property type="match status" value="1"/>
</dbReference>
<evidence type="ECO:0000259" key="6">
    <source>
        <dbReference type="PROSITE" id="PS50970"/>
    </source>
</evidence>
<dbReference type="GO" id="GO:0046872">
    <property type="term" value="F:metal ion binding"/>
    <property type="evidence" value="ECO:0007669"/>
    <property type="project" value="UniProtKB-KW"/>
</dbReference>
<evidence type="ECO:0000256" key="5">
    <source>
        <dbReference type="PROSITE-ProRule" id="PRU00333"/>
    </source>
</evidence>
<dbReference type="EMBL" id="JACVVK020000043">
    <property type="protein sequence ID" value="KAK7499521.1"/>
    <property type="molecule type" value="Genomic_DNA"/>
</dbReference>
<dbReference type="GO" id="GO:0032259">
    <property type="term" value="P:methylation"/>
    <property type="evidence" value="ECO:0007669"/>
    <property type="project" value="UniProtKB-KW"/>
</dbReference>
<comment type="pathway">
    <text evidence="3">Amino-acid biosynthesis; L-methionine biosynthesis via de novo pathway.</text>
</comment>
<dbReference type="Proteomes" id="UP001519460">
    <property type="component" value="Unassembled WGS sequence"/>
</dbReference>
<evidence type="ECO:0000313" key="7">
    <source>
        <dbReference type="EMBL" id="KAK7499521.1"/>
    </source>
</evidence>
<accession>A0ABD0LJQ4</accession>
<sequence>MASNTKPKGLVERLRDGEDIIVAEGYVFELERRGFLRAGAFVPEVVLEHPERVKALHEEFVLAGSDVVLALQYYGHREKLRVIGREADLETLNRTALRIAREVADATGTLMAGNICNTTVYQRDNPQTIRDAELIFKEQIEWSVEGGADYIVAETFADLGEALLAVQCVNKYGKGLPVAVSLAPVQTDRTFDGVPYGEACRRLEEAGAAVVGLNCIQGPQHTLGIMKEVRKSCKGPIMALPVPYRTAGKNFASLGSKETGQMSVPYYDLPAFLCSRTEIEEFARDAKALGVQYVGLCCGNASHYLRVLAEGYGRKPPASRFSPNMKEHFVFGENKQQKDYYSELLKSNMMN</sequence>
<dbReference type="Pfam" id="PF02574">
    <property type="entry name" value="S-methyl_trans"/>
    <property type="match status" value="1"/>
</dbReference>
<feature type="domain" description="Hcy-binding" evidence="6">
    <location>
        <begin position="8"/>
        <end position="312"/>
    </location>
</feature>